<dbReference type="InterPro" id="IPR053737">
    <property type="entry name" value="Type_II_TA_Toxin"/>
</dbReference>
<dbReference type="Pfam" id="PF02661">
    <property type="entry name" value="Fic"/>
    <property type="match status" value="1"/>
</dbReference>
<dbReference type="AlphaFoldDB" id="L7W1K3"/>
<dbReference type="Gene3D" id="1.20.120.1870">
    <property type="entry name" value="Fic/DOC protein, Fido domain"/>
    <property type="match status" value="1"/>
</dbReference>
<accession>L7W1K3</accession>
<feature type="domain" description="Fido" evidence="1">
    <location>
        <begin position="10"/>
        <end position="128"/>
    </location>
</feature>
<sequence>MRGIPSIHYLTAAQVLFIHDRLIAETGGSAGVRDLGLLAAAVARPQATFDGADLYPDLFTKAAAFMASLVNNHPFVDGNKRVGITAVGLFLRRNGYRLTATNAALEAFTMQVAQGKLTVDEMVDWFRTHSVAL</sequence>
<name>L7W1K3_9BACT</name>
<dbReference type="SUPFAM" id="SSF140931">
    <property type="entry name" value="Fic-like"/>
    <property type="match status" value="1"/>
</dbReference>
<protein>
    <submittedName>
        <fullName evidence="2">Death on curing protein, Doc toxin</fullName>
    </submittedName>
</protein>
<dbReference type="InterPro" id="IPR006440">
    <property type="entry name" value="Doc"/>
</dbReference>
<evidence type="ECO:0000259" key="1">
    <source>
        <dbReference type="PROSITE" id="PS51459"/>
    </source>
</evidence>
<dbReference type="PROSITE" id="PS51459">
    <property type="entry name" value="FIDO"/>
    <property type="match status" value="1"/>
</dbReference>
<dbReference type="InterPro" id="IPR036597">
    <property type="entry name" value="Fido-like_dom_sf"/>
</dbReference>
<dbReference type="NCBIfam" id="TIGR01550">
    <property type="entry name" value="DOC_P1"/>
    <property type="match status" value="1"/>
</dbReference>
<reference evidence="2" key="1">
    <citation type="submission" date="2012-09" db="EMBL/GenBank/DDBJ databases">
        <title>Metagenomic Characterization of a Microbial Community in Wastewater Detects High Levels of Antibiotic Resistance.</title>
        <authorList>
            <person name="Abrams M."/>
            <person name="Caldwell A."/>
            <person name="Vandaei E."/>
            <person name="Lee W."/>
            <person name="Perrott J."/>
            <person name="Khan S.Y."/>
            <person name="Ta J."/>
            <person name="Romero D."/>
            <person name="Nguyen V."/>
            <person name="Pourmand N."/>
            <person name="Ouverney C.C."/>
        </authorList>
    </citation>
    <scope>NUCLEOTIDE SEQUENCE</scope>
</reference>
<evidence type="ECO:0000313" key="2">
    <source>
        <dbReference type="EMBL" id="AGC72445.1"/>
    </source>
</evidence>
<dbReference type="PANTHER" id="PTHR39426">
    <property type="entry name" value="HOMOLOGY TO DEATH-ON-CURING PROTEIN OF PHAGE P1"/>
    <property type="match status" value="1"/>
</dbReference>
<dbReference type="EMBL" id="JX649902">
    <property type="protein sequence ID" value="AGC72445.1"/>
    <property type="molecule type" value="Genomic_DNA"/>
</dbReference>
<organism evidence="2">
    <name type="scientific">uncultured bacterium A1Q1_fos_493</name>
    <dbReference type="NCBI Taxonomy" id="1256577"/>
    <lineage>
        <taxon>Bacteria</taxon>
        <taxon>environmental samples</taxon>
    </lineage>
</organism>
<dbReference type="InterPro" id="IPR003812">
    <property type="entry name" value="Fido"/>
</dbReference>
<dbReference type="PIRSF" id="PIRSF018297">
    <property type="entry name" value="Doc"/>
    <property type="match status" value="1"/>
</dbReference>
<dbReference type="PANTHER" id="PTHR39426:SF1">
    <property type="entry name" value="HOMOLOGY TO DEATH-ON-CURING PROTEIN OF PHAGE P1"/>
    <property type="match status" value="1"/>
</dbReference>
<proteinExistence type="predicted"/>
<dbReference type="GO" id="GO:0016301">
    <property type="term" value="F:kinase activity"/>
    <property type="evidence" value="ECO:0007669"/>
    <property type="project" value="InterPro"/>
</dbReference>